<keyword evidence="2" id="KW-0223">Dioxygenase</keyword>
<gene>
    <name evidence="2" type="ORF">CA257_11135</name>
</gene>
<dbReference type="AlphaFoldDB" id="A0AAJ4VB87"/>
<dbReference type="PANTHER" id="PTHR20883">
    <property type="entry name" value="PHYTANOYL-COA DIOXYGENASE DOMAIN CONTAINING 1"/>
    <property type="match status" value="1"/>
</dbReference>
<name>A0AAJ4VB87_9SPHN</name>
<dbReference type="GO" id="GO:0016706">
    <property type="term" value="F:2-oxoglutarate-dependent dioxygenase activity"/>
    <property type="evidence" value="ECO:0007669"/>
    <property type="project" value="UniProtKB-ARBA"/>
</dbReference>
<dbReference type="InterPro" id="IPR008775">
    <property type="entry name" value="Phytyl_CoA_dOase-like"/>
</dbReference>
<dbReference type="SUPFAM" id="SSF51197">
    <property type="entry name" value="Clavaminate synthase-like"/>
    <property type="match status" value="1"/>
</dbReference>
<protein>
    <submittedName>
        <fullName evidence="2">Phytanoyl-CoA dioxygenase family protein</fullName>
    </submittedName>
</protein>
<proteinExistence type="predicted"/>
<dbReference type="GO" id="GO:0005506">
    <property type="term" value="F:iron ion binding"/>
    <property type="evidence" value="ECO:0007669"/>
    <property type="project" value="UniProtKB-ARBA"/>
</dbReference>
<accession>A0AAJ4VB87</accession>
<comment type="caution">
    <text evidence="2">The sequence shown here is derived from an EMBL/GenBank/DDBJ whole genome shotgun (WGS) entry which is preliminary data.</text>
</comment>
<sequence>MDRHLGRPAGDGGVNAVVDIAAGELSRDGWCVLRGAVDPATIGTLALDLAPSFAATPMCQGVFYGERTRRFGGLLRRSDQSKALVQHSQVLAIVERMLLPWCERIALNLTQAIEIHPGAPAQFPHRDQDMWAGPKGSVEYLVNVMWPIDSFTVANGGTRLWPGSHVDPDASDLPEAEGIAPDLAPGDALLFLGSTLHSGGANMSDAPRRGVIVSYCLGWLKPFELQWLVYPPEVARHFSPELAALVGYAQHRPNLGNVEGQCPSVLLQDVVPSRLGAIDALRPDQQALAEAFRTGRDG</sequence>
<dbReference type="EMBL" id="QQWO01000008">
    <property type="protein sequence ID" value="RSV03036.1"/>
    <property type="molecule type" value="Genomic_DNA"/>
</dbReference>
<evidence type="ECO:0000313" key="2">
    <source>
        <dbReference type="EMBL" id="RSV03036.1"/>
    </source>
</evidence>
<comment type="cofactor">
    <cofactor evidence="1">
        <name>Fe(2+)</name>
        <dbReference type="ChEBI" id="CHEBI:29033"/>
    </cofactor>
</comment>
<dbReference type="Pfam" id="PF05721">
    <property type="entry name" value="PhyH"/>
    <property type="match status" value="1"/>
</dbReference>
<dbReference type="Proteomes" id="UP000286681">
    <property type="component" value="Unassembled WGS sequence"/>
</dbReference>
<evidence type="ECO:0000313" key="3">
    <source>
        <dbReference type="Proteomes" id="UP000286681"/>
    </source>
</evidence>
<reference evidence="2 3" key="1">
    <citation type="submission" date="2018-07" db="EMBL/GenBank/DDBJ databases">
        <title>Genomic and Epidemiologic Investigation of an Indolent Hospital Outbreak.</title>
        <authorList>
            <person name="Johnson R.C."/>
            <person name="Deming C."/>
            <person name="Conlan S."/>
            <person name="Zellmer C.J."/>
            <person name="Michelin A.V."/>
            <person name="Lee-Lin S."/>
            <person name="Thomas P.J."/>
            <person name="Park M."/>
            <person name="Weingarten R.A."/>
            <person name="Less J."/>
            <person name="Dekker J.P."/>
            <person name="Frank K.M."/>
            <person name="Musser K.A."/>
            <person name="Mcquiston J.R."/>
            <person name="Henderson D.K."/>
            <person name="Lau A.F."/>
            <person name="Palmore T.N."/>
            <person name="Segre J.A."/>
        </authorList>
    </citation>
    <scope>NUCLEOTIDE SEQUENCE [LARGE SCALE GENOMIC DNA]</scope>
    <source>
        <strain evidence="2 3">SK-NIH.Env10_0317</strain>
    </source>
</reference>
<dbReference type="PANTHER" id="PTHR20883:SF48">
    <property type="entry name" value="ECTOINE DIOXYGENASE"/>
    <property type="match status" value="1"/>
</dbReference>
<evidence type="ECO:0000256" key="1">
    <source>
        <dbReference type="ARBA" id="ARBA00001954"/>
    </source>
</evidence>
<keyword evidence="2" id="KW-0560">Oxidoreductase</keyword>
<dbReference type="Gene3D" id="2.60.120.620">
    <property type="entry name" value="q2cbj1_9rhob like domain"/>
    <property type="match status" value="1"/>
</dbReference>
<organism evidence="2 3">
    <name type="scientific">Sphingomonas koreensis</name>
    <dbReference type="NCBI Taxonomy" id="93064"/>
    <lineage>
        <taxon>Bacteria</taxon>
        <taxon>Pseudomonadati</taxon>
        <taxon>Pseudomonadota</taxon>
        <taxon>Alphaproteobacteria</taxon>
        <taxon>Sphingomonadales</taxon>
        <taxon>Sphingomonadaceae</taxon>
        <taxon>Sphingomonas</taxon>
    </lineage>
</organism>